<dbReference type="InterPro" id="IPR017932">
    <property type="entry name" value="GATase_2_dom"/>
</dbReference>
<dbReference type="Proteomes" id="UP000577419">
    <property type="component" value="Unassembled WGS sequence"/>
</dbReference>
<dbReference type="SUPFAM" id="SSF56235">
    <property type="entry name" value="N-terminal nucleophile aminohydrolases (Ntn hydrolases)"/>
    <property type="match status" value="1"/>
</dbReference>
<dbReference type="PANTHER" id="PTHR43284:SF1">
    <property type="entry name" value="ASPARAGINE SYNTHETASE"/>
    <property type="match status" value="1"/>
</dbReference>
<dbReference type="GO" id="GO:0005829">
    <property type="term" value="C:cytosol"/>
    <property type="evidence" value="ECO:0007669"/>
    <property type="project" value="TreeGrafter"/>
</dbReference>
<evidence type="ECO:0000256" key="3">
    <source>
        <dbReference type="ARBA" id="ARBA00022840"/>
    </source>
</evidence>
<dbReference type="PANTHER" id="PTHR43284">
    <property type="entry name" value="ASPARAGINE SYNTHETASE (GLUTAMINE-HYDROLYZING)"/>
    <property type="match status" value="1"/>
</dbReference>
<keyword evidence="6" id="KW-0061">Asparagine biosynthesis</keyword>
<evidence type="ECO:0000313" key="10">
    <source>
        <dbReference type="EMBL" id="HIH07738.1"/>
    </source>
</evidence>
<evidence type="ECO:0000313" key="11">
    <source>
        <dbReference type="Proteomes" id="UP000577419"/>
    </source>
</evidence>
<evidence type="ECO:0000259" key="9">
    <source>
        <dbReference type="PROSITE" id="PS51278"/>
    </source>
</evidence>
<comment type="catalytic activity">
    <reaction evidence="5">
        <text>L-aspartate + L-glutamine + ATP + H2O = L-asparagine + L-glutamate + AMP + diphosphate + H(+)</text>
        <dbReference type="Rhea" id="RHEA:12228"/>
        <dbReference type="ChEBI" id="CHEBI:15377"/>
        <dbReference type="ChEBI" id="CHEBI:15378"/>
        <dbReference type="ChEBI" id="CHEBI:29985"/>
        <dbReference type="ChEBI" id="CHEBI:29991"/>
        <dbReference type="ChEBI" id="CHEBI:30616"/>
        <dbReference type="ChEBI" id="CHEBI:33019"/>
        <dbReference type="ChEBI" id="CHEBI:58048"/>
        <dbReference type="ChEBI" id="CHEBI:58359"/>
        <dbReference type="ChEBI" id="CHEBI:456215"/>
        <dbReference type="EC" id="6.3.5.4"/>
    </reaction>
</comment>
<dbReference type="AlphaFoldDB" id="A0A7J4IQG5"/>
<keyword evidence="4 6" id="KW-0315">Glutamine amidotransferase</keyword>
<keyword evidence="2 5" id="KW-0547">Nucleotide-binding</keyword>
<dbReference type="CDD" id="cd01991">
    <property type="entry name" value="Asn_synthase_B_C"/>
    <property type="match status" value="1"/>
</dbReference>
<gene>
    <name evidence="10" type="primary">asnB</name>
    <name evidence="10" type="ORF">HA237_00040</name>
</gene>
<sequence length="595" mass="68606">MCGICGFAGFADSKLLKEMTDALEHRGPDDSGKFEDAGISLGHRRLSIIDLSKKGRQPMHNEDESIWVSFNGEIYNFRKLREELEQKGHRFYSDTDTEAIVHAFEEFGSTFVEHLDGMFAFALWDSKNRKLYLVRDRLGKKPLYYAFVDNGIVFASEIKALLKHKEIKAEINLKAVDLFLSMRVVPGKETLFDGVFKLLPGEMILFSEGKTENSFYWEPNENIRERNEGAAAKEFLGLFEKAVEKRLVSDVPIGAFLSGGLDSSSIVAVMSRFNVKPLKTFTVGFGEEMDEFPFAGRIAERFSTEHYKLIVSLKQMTKELPRIIWHLDEPISDPAIMPSYFVTKLARKHVTVALLGEGSDELFAGYSRYQQMNWPYTVLPKRVMEKRYFESDVAFNSSEKKELMSPELKEKTNSGYLPFAKQYINSLPAKETLNKALLFDLRQLLPNYQLMRVDKLSMAFGLEARVPFLDHRIAEFAFSLHPALKLRGSNGKFVIKKAVHEILPKNVTAEKKRIFAIPMKKWFDVELKSIAQQQLEEAVIDRRKLFKREAVSRLFHKQVFGLRKGRYSNQLWMLLMLELWQKIFVDETPFEKISL</sequence>
<name>A0A7J4IQG5_9ARCH</name>
<evidence type="ECO:0000256" key="1">
    <source>
        <dbReference type="ARBA" id="ARBA00005752"/>
    </source>
</evidence>
<feature type="domain" description="Glutamine amidotransferase type-2" evidence="9">
    <location>
        <begin position="2"/>
        <end position="209"/>
    </location>
</feature>
<comment type="caution">
    <text evidence="10">The sequence shown here is derived from an EMBL/GenBank/DDBJ whole genome shotgun (WGS) entry which is preliminary data.</text>
</comment>
<dbReference type="EMBL" id="DUFG01000001">
    <property type="protein sequence ID" value="HIH07738.1"/>
    <property type="molecule type" value="Genomic_DNA"/>
</dbReference>
<dbReference type="InterPro" id="IPR033738">
    <property type="entry name" value="AsnB_N"/>
</dbReference>
<evidence type="ECO:0000256" key="2">
    <source>
        <dbReference type="ARBA" id="ARBA00022741"/>
    </source>
</evidence>
<accession>A0A7J4IQG5</accession>
<dbReference type="PIRSF" id="PIRSF001589">
    <property type="entry name" value="Asn_synthetase_glu-h"/>
    <property type="match status" value="1"/>
</dbReference>
<dbReference type="GO" id="GO:0006529">
    <property type="term" value="P:asparagine biosynthetic process"/>
    <property type="evidence" value="ECO:0007669"/>
    <property type="project" value="UniProtKB-KW"/>
</dbReference>
<dbReference type="Gene3D" id="3.40.50.620">
    <property type="entry name" value="HUPs"/>
    <property type="match status" value="1"/>
</dbReference>
<dbReference type="Pfam" id="PF13537">
    <property type="entry name" value="GATase_7"/>
    <property type="match status" value="1"/>
</dbReference>
<organism evidence="10 11">
    <name type="scientific">Candidatus Iainarchaeum sp</name>
    <dbReference type="NCBI Taxonomy" id="3101447"/>
    <lineage>
        <taxon>Archaea</taxon>
        <taxon>Candidatus Iainarchaeota</taxon>
        <taxon>Candidatus Iainarchaeia</taxon>
        <taxon>Candidatus Iainarchaeales</taxon>
        <taxon>Candidatus Iainarchaeaceae</taxon>
        <taxon>Candidatus Iainarchaeum</taxon>
    </lineage>
</organism>
<keyword evidence="3 5" id="KW-0067">ATP-binding</keyword>
<evidence type="ECO:0000256" key="4">
    <source>
        <dbReference type="ARBA" id="ARBA00022962"/>
    </source>
</evidence>
<dbReference type="InterPro" id="IPR051786">
    <property type="entry name" value="ASN_synthetase/amidase"/>
</dbReference>
<feature type="binding site" evidence="7">
    <location>
        <position position="96"/>
    </location>
    <ligand>
        <name>L-glutamine</name>
        <dbReference type="ChEBI" id="CHEBI:58359"/>
    </ligand>
</feature>
<dbReference type="GO" id="GO:0004066">
    <property type="term" value="F:asparagine synthase (glutamine-hydrolyzing) activity"/>
    <property type="evidence" value="ECO:0007669"/>
    <property type="project" value="UniProtKB-EC"/>
</dbReference>
<dbReference type="InterPro" id="IPR029055">
    <property type="entry name" value="Ntn_hydrolases_N"/>
</dbReference>
<feature type="active site" description="For GATase activity" evidence="6">
    <location>
        <position position="2"/>
    </location>
</feature>
<feature type="binding site" evidence="7">
    <location>
        <position position="283"/>
    </location>
    <ligand>
        <name>ATP</name>
        <dbReference type="ChEBI" id="CHEBI:30616"/>
    </ligand>
</feature>
<keyword evidence="6" id="KW-0028">Amino-acid biosynthesis</keyword>
<proteinExistence type="inferred from homology"/>
<dbReference type="EC" id="6.3.5.4" evidence="5"/>
<dbReference type="Gene3D" id="3.60.20.10">
    <property type="entry name" value="Glutamine Phosphoribosylpyrophosphate, subunit 1, domain 1"/>
    <property type="match status" value="1"/>
</dbReference>
<comment type="similarity">
    <text evidence="1">Belongs to the asparagine synthetase family.</text>
</comment>
<dbReference type="Pfam" id="PF00733">
    <property type="entry name" value="Asn_synthase"/>
    <property type="match status" value="1"/>
</dbReference>
<evidence type="ECO:0000256" key="7">
    <source>
        <dbReference type="PIRSR" id="PIRSR001589-2"/>
    </source>
</evidence>
<dbReference type="GO" id="GO:0005524">
    <property type="term" value="F:ATP binding"/>
    <property type="evidence" value="ECO:0007669"/>
    <property type="project" value="UniProtKB-KW"/>
</dbReference>
<dbReference type="PROSITE" id="PS51278">
    <property type="entry name" value="GATASE_TYPE_2"/>
    <property type="match status" value="1"/>
</dbReference>
<feature type="site" description="Important for beta-aspartyl-AMP intermediate formation" evidence="8">
    <location>
        <position position="357"/>
    </location>
</feature>
<dbReference type="InterPro" id="IPR006426">
    <property type="entry name" value="Asn_synth_AEB"/>
</dbReference>
<dbReference type="InterPro" id="IPR014729">
    <property type="entry name" value="Rossmann-like_a/b/a_fold"/>
</dbReference>
<evidence type="ECO:0000256" key="8">
    <source>
        <dbReference type="PIRSR" id="PIRSR001589-3"/>
    </source>
</evidence>
<dbReference type="CDD" id="cd00712">
    <property type="entry name" value="AsnB"/>
    <property type="match status" value="1"/>
</dbReference>
<reference evidence="11" key="1">
    <citation type="journal article" date="2020" name="bioRxiv">
        <title>A rank-normalized archaeal taxonomy based on genome phylogeny resolves widespread incomplete and uneven classifications.</title>
        <authorList>
            <person name="Rinke C."/>
            <person name="Chuvochina M."/>
            <person name="Mussig A.J."/>
            <person name="Chaumeil P.-A."/>
            <person name="Waite D.W."/>
            <person name="Whitman W.B."/>
            <person name="Parks D.H."/>
            <person name="Hugenholtz P."/>
        </authorList>
    </citation>
    <scope>NUCLEOTIDE SEQUENCE [LARGE SCALE GENOMIC DNA]</scope>
</reference>
<keyword evidence="10" id="KW-0436">Ligase</keyword>
<dbReference type="NCBIfam" id="TIGR01536">
    <property type="entry name" value="asn_synth_AEB"/>
    <property type="match status" value="1"/>
</dbReference>
<protein>
    <recommendedName>
        <fullName evidence="5">Putative asparagine synthetase [glutamine-hydrolyzing]</fullName>
        <ecNumber evidence="5">6.3.5.4</ecNumber>
    </recommendedName>
</protein>
<evidence type="ECO:0000256" key="6">
    <source>
        <dbReference type="PIRSR" id="PIRSR001589-1"/>
    </source>
</evidence>
<evidence type="ECO:0000256" key="5">
    <source>
        <dbReference type="PIRNR" id="PIRNR001589"/>
    </source>
</evidence>
<dbReference type="InterPro" id="IPR001962">
    <property type="entry name" value="Asn_synthase"/>
</dbReference>
<dbReference type="SUPFAM" id="SSF52402">
    <property type="entry name" value="Adenine nucleotide alpha hydrolases-like"/>
    <property type="match status" value="1"/>
</dbReference>